<dbReference type="EMBL" id="CAKOFQ010008557">
    <property type="protein sequence ID" value="CAH2014804.1"/>
    <property type="molecule type" value="Genomic_DNA"/>
</dbReference>
<proteinExistence type="predicted"/>
<keyword evidence="1" id="KW-0472">Membrane</keyword>
<keyword evidence="1" id="KW-0812">Transmembrane</keyword>
<comment type="caution">
    <text evidence="2">The sequence shown here is derived from an EMBL/GenBank/DDBJ whole genome shotgun (WGS) entry which is preliminary data.</text>
</comment>
<protein>
    <submittedName>
        <fullName evidence="2">Uncharacterized protein</fullName>
    </submittedName>
</protein>
<keyword evidence="3" id="KW-1185">Reference proteome</keyword>
<organism evidence="2 3">
    <name type="scientific">Acanthoscelides obtectus</name>
    <name type="common">Bean weevil</name>
    <name type="synonym">Bruchus obtectus</name>
    <dbReference type="NCBI Taxonomy" id="200917"/>
    <lineage>
        <taxon>Eukaryota</taxon>
        <taxon>Metazoa</taxon>
        <taxon>Ecdysozoa</taxon>
        <taxon>Arthropoda</taxon>
        <taxon>Hexapoda</taxon>
        <taxon>Insecta</taxon>
        <taxon>Pterygota</taxon>
        <taxon>Neoptera</taxon>
        <taxon>Endopterygota</taxon>
        <taxon>Coleoptera</taxon>
        <taxon>Polyphaga</taxon>
        <taxon>Cucujiformia</taxon>
        <taxon>Chrysomeloidea</taxon>
        <taxon>Chrysomelidae</taxon>
        <taxon>Bruchinae</taxon>
        <taxon>Bruchini</taxon>
        <taxon>Acanthoscelides</taxon>
    </lineage>
</organism>
<sequence>MAKVNNLITEIVLANLIFVCIMPQILTVSVLKSPATIGKFPGVIAGIT</sequence>
<keyword evidence="1" id="KW-1133">Transmembrane helix</keyword>
<feature type="transmembrane region" description="Helical" evidence="1">
    <location>
        <begin position="12"/>
        <end position="31"/>
    </location>
</feature>
<evidence type="ECO:0000313" key="3">
    <source>
        <dbReference type="Proteomes" id="UP001152888"/>
    </source>
</evidence>
<evidence type="ECO:0000256" key="1">
    <source>
        <dbReference type="SAM" id="Phobius"/>
    </source>
</evidence>
<dbReference type="Proteomes" id="UP001152888">
    <property type="component" value="Unassembled WGS sequence"/>
</dbReference>
<dbReference type="AlphaFoldDB" id="A0A9P0MM31"/>
<reference evidence="2" key="1">
    <citation type="submission" date="2022-03" db="EMBL/GenBank/DDBJ databases">
        <authorList>
            <person name="Sayadi A."/>
        </authorList>
    </citation>
    <scope>NUCLEOTIDE SEQUENCE</scope>
</reference>
<evidence type="ECO:0000313" key="2">
    <source>
        <dbReference type="EMBL" id="CAH2014804.1"/>
    </source>
</evidence>
<accession>A0A9P0MM31</accession>
<name>A0A9P0MM31_ACAOB</name>
<gene>
    <name evidence="2" type="ORF">ACAOBT_LOCUS34361</name>
</gene>